<sequence length="50" mass="5539">MPRLPRMYGTFKPSKTYPAPRGAMTWSTNWDATAGNAWSNTVPPHAHALP</sequence>
<comment type="caution">
    <text evidence="1">The sequence shown here is derived from an EMBL/GenBank/DDBJ whole genome shotgun (WGS) entry which is preliminary data.</text>
</comment>
<accession>A0ABV3AMZ5</accession>
<organism evidence="1 2">
    <name type="scientific">Streptomyces flaveolus</name>
    <dbReference type="NCBI Taxonomy" id="67297"/>
    <lineage>
        <taxon>Bacteria</taxon>
        <taxon>Bacillati</taxon>
        <taxon>Actinomycetota</taxon>
        <taxon>Actinomycetes</taxon>
        <taxon>Kitasatosporales</taxon>
        <taxon>Streptomycetaceae</taxon>
        <taxon>Streptomyces</taxon>
    </lineage>
</organism>
<dbReference type="EMBL" id="JBFAEG010000041">
    <property type="protein sequence ID" value="MEU5712885.1"/>
    <property type="molecule type" value="Genomic_DNA"/>
</dbReference>
<gene>
    <name evidence="1" type="ORF">AB0H04_39710</name>
</gene>
<dbReference type="Proteomes" id="UP001551011">
    <property type="component" value="Unassembled WGS sequence"/>
</dbReference>
<evidence type="ECO:0000313" key="1">
    <source>
        <dbReference type="EMBL" id="MEU5712885.1"/>
    </source>
</evidence>
<name>A0ABV3AMZ5_9ACTN</name>
<protein>
    <submittedName>
        <fullName evidence="1">Uncharacterized protein</fullName>
    </submittedName>
</protein>
<dbReference type="RefSeq" id="WP_167347942.1">
    <property type="nucleotide sequence ID" value="NZ_JBEXDP010000034.1"/>
</dbReference>
<reference evidence="1 2" key="1">
    <citation type="submission" date="2024-06" db="EMBL/GenBank/DDBJ databases">
        <title>The Natural Products Discovery Center: Release of the First 8490 Sequenced Strains for Exploring Actinobacteria Biosynthetic Diversity.</title>
        <authorList>
            <person name="Kalkreuter E."/>
            <person name="Kautsar S.A."/>
            <person name="Yang D."/>
            <person name="Bader C.D."/>
            <person name="Teijaro C.N."/>
            <person name="Fluegel L."/>
            <person name="Davis C.M."/>
            <person name="Simpson J.R."/>
            <person name="Lauterbach L."/>
            <person name="Steele A.D."/>
            <person name="Gui C."/>
            <person name="Meng S."/>
            <person name="Li G."/>
            <person name="Viehrig K."/>
            <person name="Ye F."/>
            <person name="Su P."/>
            <person name="Kiefer A.F."/>
            <person name="Nichols A."/>
            <person name="Cepeda A.J."/>
            <person name="Yan W."/>
            <person name="Fan B."/>
            <person name="Jiang Y."/>
            <person name="Adhikari A."/>
            <person name="Zheng C.-J."/>
            <person name="Schuster L."/>
            <person name="Cowan T.M."/>
            <person name="Smanski M.J."/>
            <person name="Chevrette M.G."/>
            <person name="De Carvalho L.P.S."/>
            <person name="Shen B."/>
        </authorList>
    </citation>
    <scope>NUCLEOTIDE SEQUENCE [LARGE SCALE GENOMIC DNA]</scope>
    <source>
        <strain evidence="1 2">NPDC020594</strain>
    </source>
</reference>
<proteinExistence type="predicted"/>
<evidence type="ECO:0000313" key="2">
    <source>
        <dbReference type="Proteomes" id="UP001551011"/>
    </source>
</evidence>
<keyword evidence="2" id="KW-1185">Reference proteome</keyword>